<proteinExistence type="predicted"/>
<protein>
    <submittedName>
        <fullName evidence="2">VOC family protein</fullName>
    </submittedName>
</protein>
<keyword evidence="3" id="KW-1185">Reference proteome</keyword>
<dbReference type="CDD" id="cd06588">
    <property type="entry name" value="PhnB_like"/>
    <property type="match status" value="1"/>
</dbReference>
<sequence length="143" mass="15437">MSMQWVPYLVMDGNAAEAADFYADALGGEVVDKMTFGDMPDGPNGPAPEEVKSRITHVRVVAGSQQLMLSDTYPGMPYQIGNNVTVSIGIEDAARAREIFDALCEGDSKIVLPLQETFFSPAYGQVVDKFGVFFQVNVPPAKA</sequence>
<name>A0ABQ1ZJN1_9BACL</name>
<feature type="domain" description="PhnB-like" evidence="1">
    <location>
        <begin position="5"/>
        <end position="136"/>
    </location>
</feature>
<comment type="caution">
    <text evidence="2">The sequence shown here is derived from an EMBL/GenBank/DDBJ whole genome shotgun (WGS) entry which is preliminary data.</text>
</comment>
<dbReference type="Proteomes" id="UP000605427">
    <property type="component" value="Unassembled WGS sequence"/>
</dbReference>
<gene>
    <name evidence="2" type="ORF">GCM10007362_03230</name>
</gene>
<dbReference type="InterPro" id="IPR028973">
    <property type="entry name" value="PhnB-like"/>
</dbReference>
<evidence type="ECO:0000313" key="2">
    <source>
        <dbReference type="EMBL" id="GGH68817.1"/>
    </source>
</evidence>
<reference evidence="3" key="1">
    <citation type="journal article" date="2019" name="Int. J. Syst. Evol. Microbiol.">
        <title>The Global Catalogue of Microorganisms (GCM) 10K type strain sequencing project: providing services to taxonomists for standard genome sequencing and annotation.</title>
        <authorList>
            <consortium name="The Broad Institute Genomics Platform"/>
            <consortium name="The Broad Institute Genome Sequencing Center for Infectious Disease"/>
            <person name="Wu L."/>
            <person name="Ma J."/>
        </authorList>
    </citation>
    <scope>NUCLEOTIDE SEQUENCE [LARGE SCALE GENOMIC DNA]</scope>
    <source>
        <strain evidence="3">CCM 8702</strain>
    </source>
</reference>
<evidence type="ECO:0000313" key="3">
    <source>
        <dbReference type="Proteomes" id="UP000605427"/>
    </source>
</evidence>
<dbReference type="Gene3D" id="3.10.180.10">
    <property type="entry name" value="2,3-Dihydroxybiphenyl 1,2-Dioxygenase, domain 1"/>
    <property type="match status" value="1"/>
</dbReference>
<dbReference type="PANTHER" id="PTHR33990:SF1">
    <property type="entry name" value="PROTEIN YJDN"/>
    <property type="match status" value="1"/>
</dbReference>
<evidence type="ECO:0000259" key="1">
    <source>
        <dbReference type="Pfam" id="PF06983"/>
    </source>
</evidence>
<dbReference type="SUPFAM" id="SSF54593">
    <property type="entry name" value="Glyoxalase/Bleomycin resistance protein/Dihydroxybiphenyl dioxygenase"/>
    <property type="match status" value="1"/>
</dbReference>
<dbReference type="PANTHER" id="PTHR33990">
    <property type="entry name" value="PROTEIN YJDN-RELATED"/>
    <property type="match status" value="1"/>
</dbReference>
<dbReference type="RefSeq" id="WP_172238120.1">
    <property type="nucleotide sequence ID" value="NZ_BMDD01000001.1"/>
</dbReference>
<dbReference type="EMBL" id="BMDD01000001">
    <property type="protein sequence ID" value="GGH68817.1"/>
    <property type="molecule type" value="Genomic_DNA"/>
</dbReference>
<dbReference type="InterPro" id="IPR029068">
    <property type="entry name" value="Glyas_Bleomycin-R_OHBP_Dase"/>
</dbReference>
<organism evidence="2 3">
    <name type="scientific">Saccharibacillus endophyticus</name>
    <dbReference type="NCBI Taxonomy" id="2060666"/>
    <lineage>
        <taxon>Bacteria</taxon>
        <taxon>Bacillati</taxon>
        <taxon>Bacillota</taxon>
        <taxon>Bacilli</taxon>
        <taxon>Bacillales</taxon>
        <taxon>Paenibacillaceae</taxon>
        <taxon>Saccharibacillus</taxon>
    </lineage>
</organism>
<accession>A0ABQ1ZJN1</accession>
<dbReference type="Pfam" id="PF06983">
    <property type="entry name" value="3-dmu-9_3-mt"/>
    <property type="match status" value="1"/>
</dbReference>